<protein>
    <submittedName>
        <fullName evidence="2">PilZ domain-containing protein</fullName>
    </submittedName>
</protein>
<evidence type="ECO:0000313" key="2">
    <source>
        <dbReference type="EMBL" id="MBD8013598.1"/>
    </source>
</evidence>
<evidence type="ECO:0000259" key="1">
    <source>
        <dbReference type="Pfam" id="PF07238"/>
    </source>
</evidence>
<dbReference type="Pfam" id="PF07238">
    <property type="entry name" value="PilZ"/>
    <property type="match status" value="1"/>
</dbReference>
<organism evidence="2 3">
    <name type="scientific">Planococcus wigleyi</name>
    <dbReference type="NCBI Taxonomy" id="2762216"/>
    <lineage>
        <taxon>Bacteria</taxon>
        <taxon>Bacillati</taxon>
        <taxon>Bacillota</taxon>
        <taxon>Bacilli</taxon>
        <taxon>Bacillales</taxon>
        <taxon>Caryophanaceae</taxon>
        <taxon>Planococcus</taxon>
    </lineage>
</organism>
<feature type="domain" description="PilZ" evidence="1">
    <location>
        <begin position="7"/>
        <end position="104"/>
    </location>
</feature>
<sequence length="119" mass="13913">MFYKRSESFRYTFGTPPEIHMHVSGAVESPSKTTKIYGLLLDISPKGAKLFSERKLQPGEENVRLEFVLNHETIRSGATIVWKQQYEEGWIYGADFERNSIKEMLILNEIRELKEIEMK</sequence>
<evidence type="ECO:0000313" key="3">
    <source>
        <dbReference type="Proteomes" id="UP000658980"/>
    </source>
</evidence>
<comment type="caution">
    <text evidence="2">The sequence shown here is derived from an EMBL/GenBank/DDBJ whole genome shotgun (WGS) entry which is preliminary data.</text>
</comment>
<dbReference type="Proteomes" id="UP000658980">
    <property type="component" value="Unassembled WGS sequence"/>
</dbReference>
<gene>
    <name evidence="2" type="ORF">H9630_02115</name>
</gene>
<dbReference type="RefSeq" id="WP_191713835.1">
    <property type="nucleotide sequence ID" value="NZ_JACSPU010000001.1"/>
</dbReference>
<dbReference type="Gene3D" id="2.40.10.220">
    <property type="entry name" value="predicted glycosyltransferase like domains"/>
    <property type="match status" value="1"/>
</dbReference>
<name>A0ABR8W9A3_9BACL</name>
<dbReference type="InterPro" id="IPR009875">
    <property type="entry name" value="PilZ_domain"/>
</dbReference>
<dbReference type="EMBL" id="JACSPU010000001">
    <property type="protein sequence ID" value="MBD8013598.1"/>
    <property type="molecule type" value="Genomic_DNA"/>
</dbReference>
<accession>A0ABR8W9A3</accession>
<reference evidence="2 3" key="1">
    <citation type="submission" date="2020-08" db="EMBL/GenBank/DDBJ databases">
        <title>A Genomic Blueprint of the Chicken Gut Microbiome.</title>
        <authorList>
            <person name="Gilroy R."/>
            <person name="Ravi A."/>
            <person name="Getino M."/>
            <person name="Pursley I."/>
            <person name="Horton D.L."/>
            <person name="Alikhan N.-F."/>
            <person name="Baker D."/>
            <person name="Gharbi K."/>
            <person name="Hall N."/>
            <person name="Watson M."/>
            <person name="Adriaenssens E.M."/>
            <person name="Foster-Nyarko E."/>
            <person name="Jarju S."/>
            <person name="Secka A."/>
            <person name="Antonio M."/>
            <person name="Oren A."/>
            <person name="Chaudhuri R."/>
            <person name="La Ragione R.M."/>
            <person name="Hildebrand F."/>
            <person name="Pallen M.J."/>
        </authorList>
    </citation>
    <scope>NUCLEOTIDE SEQUENCE [LARGE SCALE GENOMIC DNA]</scope>
    <source>
        <strain evidence="2 3">Sa1BUA13</strain>
    </source>
</reference>
<proteinExistence type="predicted"/>
<keyword evidence="3" id="KW-1185">Reference proteome</keyword>
<dbReference type="SUPFAM" id="SSF141371">
    <property type="entry name" value="PilZ domain-like"/>
    <property type="match status" value="1"/>
</dbReference>